<protein>
    <recommendedName>
        <fullName evidence="2">histidine kinase</fullName>
        <ecNumber evidence="2">2.7.13.3</ecNumber>
    </recommendedName>
</protein>
<dbReference type="SMART" id="SM00028">
    <property type="entry name" value="TPR"/>
    <property type="match status" value="3"/>
</dbReference>
<dbReference type="InterPro" id="IPR003594">
    <property type="entry name" value="HATPase_dom"/>
</dbReference>
<evidence type="ECO:0000256" key="4">
    <source>
        <dbReference type="ARBA" id="ARBA00022741"/>
    </source>
</evidence>
<sequence>MIPKLLFTGFLLLAWSVAGAQVAIPALSQFKTKKEQLQRIAEMCDSLNVVEEYRQAQALARETLALIEPGDDARQSLFNFYIGVGYQGVQADSAIFYYEKSLRYARLARNNKRIVNALRELMYLYNYTDGYTTERDKTAAELNRVIDTTTNASLKNECYIKLADYYGVIGWREQELNYRLQVLGLVKTEMEQGRYKDTGVDSVNVGVAYFNIGDLYEKMDHYTKALEFYRQARPLLWNYKAGICAYFKGMSTSYIRLGDTSRAAQYSDSLENMVQRTYNITDGWSVLFNTYLSNAEYYLDRQNIATAMPYLAAAEKLIGSKITDALETGSFNYMMGRALSVQKKYSAALPYLVKAETVKQGLSADLYAKVLRALADCYQGMGKWQDADLYYAKYLPLRDSLDARAAKQSMANAEARFQNKEKAKEIETQKAALSFAQQQRWWLMGGIGALLLLAGMLFLFYRNKKRNADALETLNAALEAANKTKAKLFGIISHDLRSPINQVYQFLKLQQLNPDALSEDQKAALNSKIQSATGSLLETMEDLLLWSKTQMNAFEAQLQPVNITAVVGDCQRLLQLNSDARNLVYKTEMPETLLVQTDANYLQTIIRNLLQNAIKAAPDGTVIQIEAKQAHDKTELVIKNQGAPFTQQQYEQLISQEQSAASLSGLGLRLVDELSQKIHVKVSFHYDGVYTWSCLEFELNDPGI</sequence>
<keyword evidence="14" id="KW-1185">Reference proteome</keyword>
<evidence type="ECO:0000313" key="13">
    <source>
        <dbReference type="EMBL" id="MCD2423429.1"/>
    </source>
</evidence>
<organism evidence="13 14">
    <name type="scientific">Niabella pedocola</name>
    <dbReference type="NCBI Taxonomy" id="1752077"/>
    <lineage>
        <taxon>Bacteria</taxon>
        <taxon>Pseudomonadati</taxon>
        <taxon>Bacteroidota</taxon>
        <taxon>Chitinophagia</taxon>
        <taxon>Chitinophagales</taxon>
        <taxon>Chitinophagaceae</taxon>
        <taxon>Niabella</taxon>
    </lineage>
</organism>
<evidence type="ECO:0000259" key="12">
    <source>
        <dbReference type="PROSITE" id="PS50109"/>
    </source>
</evidence>
<dbReference type="SUPFAM" id="SSF55874">
    <property type="entry name" value="ATPase domain of HSP90 chaperone/DNA topoisomerase II/histidine kinase"/>
    <property type="match status" value="1"/>
</dbReference>
<keyword evidence="7" id="KW-0902">Two-component regulatory system</keyword>
<dbReference type="InterPro" id="IPR036890">
    <property type="entry name" value="HATPase_C_sf"/>
</dbReference>
<dbReference type="EMBL" id="JAJNEC010000005">
    <property type="protein sequence ID" value="MCD2423429.1"/>
    <property type="molecule type" value="Genomic_DNA"/>
</dbReference>
<feature type="domain" description="Histidine kinase" evidence="12">
    <location>
        <begin position="491"/>
        <end position="688"/>
    </location>
</feature>
<dbReference type="InterPro" id="IPR050351">
    <property type="entry name" value="BphY/WalK/GraS-like"/>
</dbReference>
<dbReference type="CDD" id="cd00075">
    <property type="entry name" value="HATPase"/>
    <property type="match status" value="1"/>
</dbReference>
<keyword evidence="10" id="KW-0472">Membrane</keyword>
<dbReference type="Gene3D" id="1.10.287.130">
    <property type="match status" value="1"/>
</dbReference>
<gene>
    <name evidence="13" type="ORF">LQ567_11700</name>
</gene>
<keyword evidence="4" id="KW-0547">Nucleotide-binding</keyword>
<dbReference type="InterPro" id="IPR011990">
    <property type="entry name" value="TPR-like_helical_dom_sf"/>
</dbReference>
<feature type="chain" id="PRO_5045050891" description="histidine kinase" evidence="11">
    <location>
        <begin position="21"/>
        <end position="704"/>
    </location>
</feature>
<dbReference type="InterPro" id="IPR003661">
    <property type="entry name" value="HisK_dim/P_dom"/>
</dbReference>
<dbReference type="Pfam" id="PF02518">
    <property type="entry name" value="HATPase_c"/>
    <property type="match status" value="1"/>
</dbReference>
<proteinExistence type="predicted"/>
<feature type="repeat" description="TPR" evidence="8">
    <location>
        <begin position="206"/>
        <end position="239"/>
    </location>
</feature>
<keyword evidence="10" id="KW-1133">Transmembrane helix</keyword>
<evidence type="ECO:0000256" key="10">
    <source>
        <dbReference type="SAM" id="Phobius"/>
    </source>
</evidence>
<dbReference type="InterPro" id="IPR005467">
    <property type="entry name" value="His_kinase_dom"/>
</dbReference>
<name>A0ABS8PQS7_9BACT</name>
<evidence type="ECO:0000256" key="7">
    <source>
        <dbReference type="ARBA" id="ARBA00023012"/>
    </source>
</evidence>
<reference evidence="13 14" key="1">
    <citation type="submission" date="2021-11" db="EMBL/GenBank/DDBJ databases">
        <title>Genomic of Niabella pedocola.</title>
        <authorList>
            <person name="Wu T."/>
        </authorList>
    </citation>
    <scope>NUCLEOTIDE SEQUENCE [LARGE SCALE GENOMIC DNA]</scope>
    <source>
        <strain evidence="13 14">JCM 31011</strain>
    </source>
</reference>
<dbReference type="Gene3D" id="3.30.565.10">
    <property type="entry name" value="Histidine kinase-like ATPase, C-terminal domain"/>
    <property type="match status" value="1"/>
</dbReference>
<keyword evidence="5" id="KW-0418">Kinase</keyword>
<dbReference type="PANTHER" id="PTHR42878">
    <property type="entry name" value="TWO-COMPONENT HISTIDINE KINASE"/>
    <property type="match status" value="1"/>
</dbReference>
<dbReference type="EC" id="2.7.13.3" evidence="2"/>
<keyword evidence="6 13" id="KW-0067">ATP-binding</keyword>
<dbReference type="PANTHER" id="PTHR42878:SF7">
    <property type="entry name" value="SENSOR HISTIDINE KINASE GLRK"/>
    <property type="match status" value="1"/>
</dbReference>
<evidence type="ECO:0000256" key="3">
    <source>
        <dbReference type="ARBA" id="ARBA00022679"/>
    </source>
</evidence>
<evidence type="ECO:0000256" key="8">
    <source>
        <dbReference type="PROSITE-ProRule" id="PRU00339"/>
    </source>
</evidence>
<dbReference type="PROSITE" id="PS50109">
    <property type="entry name" value="HIS_KIN"/>
    <property type="match status" value="1"/>
</dbReference>
<dbReference type="RefSeq" id="WP_231004692.1">
    <property type="nucleotide sequence ID" value="NZ_JAJNEC010000005.1"/>
</dbReference>
<evidence type="ECO:0000256" key="5">
    <source>
        <dbReference type="ARBA" id="ARBA00022777"/>
    </source>
</evidence>
<evidence type="ECO:0000256" key="9">
    <source>
        <dbReference type="SAM" id="Coils"/>
    </source>
</evidence>
<keyword evidence="10" id="KW-0812">Transmembrane</keyword>
<keyword evidence="8" id="KW-0802">TPR repeat</keyword>
<dbReference type="InterPro" id="IPR019734">
    <property type="entry name" value="TPR_rpt"/>
</dbReference>
<dbReference type="SUPFAM" id="SSF48452">
    <property type="entry name" value="TPR-like"/>
    <property type="match status" value="2"/>
</dbReference>
<accession>A0ABS8PQS7</accession>
<evidence type="ECO:0000256" key="2">
    <source>
        <dbReference type="ARBA" id="ARBA00012438"/>
    </source>
</evidence>
<dbReference type="Proteomes" id="UP001199816">
    <property type="component" value="Unassembled WGS sequence"/>
</dbReference>
<feature type="coiled-coil region" evidence="9">
    <location>
        <begin position="403"/>
        <end position="481"/>
    </location>
</feature>
<dbReference type="InterPro" id="IPR036097">
    <property type="entry name" value="HisK_dim/P_sf"/>
</dbReference>
<keyword evidence="11" id="KW-0732">Signal</keyword>
<evidence type="ECO:0000256" key="1">
    <source>
        <dbReference type="ARBA" id="ARBA00000085"/>
    </source>
</evidence>
<evidence type="ECO:0000313" key="14">
    <source>
        <dbReference type="Proteomes" id="UP001199816"/>
    </source>
</evidence>
<feature type="signal peptide" evidence="11">
    <location>
        <begin position="1"/>
        <end position="20"/>
    </location>
</feature>
<evidence type="ECO:0000256" key="11">
    <source>
        <dbReference type="SAM" id="SignalP"/>
    </source>
</evidence>
<comment type="catalytic activity">
    <reaction evidence="1">
        <text>ATP + protein L-histidine = ADP + protein N-phospho-L-histidine.</text>
        <dbReference type="EC" id="2.7.13.3"/>
    </reaction>
</comment>
<dbReference type="CDD" id="cd00082">
    <property type="entry name" value="HisKA"/>
    <property type="match status" value="1"/>
</dbReference>
<keyword evidence="9" id="KW-0175">Coiled coil</keyword>
<dbReference type="GO" id="GO:0005524">
    <property type="term" value="F:ATP binding"/>
    <property type="evidence" value="ECO:0007669"/>
    <property type="project" value="UniProtKB-KW"/>
</dbReference>
<dbReference type="SUPFAM" id="SSF47384">
    <property type="entry name" value="Homodimeric domain of signal transducing histidine kinase"/>
    <property type="match status" value="1"/>
</dbReference>
<comment type="caution">
    <text evidence="13">The sequence shown here is derived from an EMBL/GenBank/DDBJ whole genome shotgun (WGS) entry which is preliminary data.</text>
</comment>
<evidence type="ECO:0000256" key="6">
    <source>
        <dbReference type="ARBA" id="ARBA00022840"/>
    </source>
</evidence>
<feature type="transmembrane region" description="Helical" evidence="10">
    <location>
        <begin position="441"/>
        <end position="461"/>
    </location>
</feature>
<keyword evidence="3" id="KW-0808">Transferase</keyword>
<dbReference type="PROSITE" id="PS50005">
    <property type="entry name" value="TPR"/>
    <property type="match status" value="1"/>
</dbReference>
<dbReference type="SMART" id="SM00387">
    <property type="entry name" value="HATPase_c"/>
    <property type="match status" value="1"/>
</dbReference>
<dbReference type="Gene3D" id="1.25.40.10">
    <property type="entry name" value="Tetratricopeptide repeat domain"/>
    <property type="match status" value="2"/>
</dbReference>